<dbReference type="EMBL" id="CP036287">
    <property type="protein sequence ID" value="QDU68781.1"/>
    <property type="molecule type" value="Genomic_DNA"/>
</dbReference>
<dbReference type="KEGG" id="pbap:Pla133_38840"/>
<gene>
    <name evidence="5" type="primary">yiaD_2</name>
    <name evidence="5" type="ORF">Pla133_38840</name>
</gene>
<reference evidence="5 6" key="1">
    <citation type="submission" date="2019-02" db="EMBL/GenBank/DDBJ databases">
        <title>Deep-cultivation of Planctomycetes and their phenomic and genomic characterization uncovers novel biology.</title>
        <authorList>
            <person name="Wiegand S."/>
            <person name="Jogler M."/>
            <person name="Boedeker C."/>
            <person name="Pinto D."/>
            <person name="Vollmers J."/>
            <person name="Rivas-Marin E."/>
            <person name="Kohn T."/>
            <person name="Peeters S.H."/>
            <person name="Heuer A."/>
            <person name="Rast P."/>
            <person name="Oberbeckmann S."/>
            <person name="Bunk B."/>
            <person name="Jeske O."/>
            <person name="Meyerdierks A."/>
            <person name="Storesund J.E."/>
            <person name="Kallscheuer N."/>
            <person name="Luecker S."/>
            <person name="Lage O.M."/>
            <person name="Pohl T."/>
            <person name="Merkel B.J."/>
            <person name="Hornburger P."/>
            <person name="Mueller R.-W."/>
            <person name="Bruemmer F."/>
            <person name="Labrenz M."/>
            <person name="Spormann A.M."/>
            <person name="Op den Camp H."/>
            <person name="Overmann J."/>
            <person name="Amann R."/>
            <person name="Jetten M.S.M."/>
            <person name="Mascher T."/>
            <person name="Medema M.H."/>
            <person name="Devos D.P."/>
            <person name="Kaster A.-K."/>
            <person name="Ovreas L."/>
            <person name="Rohde M."/>
            <person name="Galperin M.Y."/>
            <person name="Jogler C."/>
        </authorList>
    </citation>
    <scope>NUCLEOTIDE SEQUENCE [LARGE SCALE GENOMIC DNA]</scope>
    <source>
        <strain evidence="5 6">Pla133</strain>
    </source>
</reference>
<sequence length="218" mass="23577" precursor="true">MKTIRPLRRAAALALLLPVFAGCATQQQLKEYQDEIARLREREAKLQRDNSRLASELDALNADLLDASHRLSEALSGPQYSALTDMGIGVNVRGNDLVISVPSSITFASGKAELTAPGQNAVRAVANVLRSDYPNSEFWIEGHTDSQQPSRSGFDSNRELSIARAMSVLTFLVDSCGVPDSNCVLVGHGEYTPVASNDSADGMSQNRRVEIVVHQPQG</sequence>
<evidence type="ECO:0000313" key="5">
    <source>
        <dbReference type="EMBL" id="QDU68781.1"/>
    </source>
</evidence>
<evidence type="ECO:0000256" key="1">
    <source>
        <dbReference type="PROSITE-ProRule" id="PRU00473"/>
    </source>
</evidence>
<dbReference type="GO" id="GO:0016020">
    <property type="term" value="C:membrane"/>
    <property type="evidence" value="ECO:0007669"/>
    <property type="project" value="UniProtKB-UniRule"/>
</dbReference>
<dbReference type="InterPro" id="IPR050330">
    <property type="entry name" value="Bact_OuterMem_StrucFunc"/>
</dbReference>
<dbReference type="SUPFAM" id="SSF103088">
    <property type="entry name" value="OmpA-like"/>
    <property type="match status" value="1"/>
</dbReference>
<dbReference type="Proteomes" id="UP000316921">
    <property type="component" value="Chromosome"/>
</dbReference>
<dbReference type="PROSITE" id="PS51257">
    <property type="entry name" value="PROKAR_LIPOPROTEIN"/>
    <property type="match status" value="1"/>
</dbReference>
<keyword evidence="6" id="KW-1185">Reference proteome</keyword>
<accession>A0A518BP77</accession>
<feature type="coiled-coil region" evidence="2">
    <location>
        <begin position="29"/>
        <end position="63"/>
    </location>
</feature>
<dbReference type="Gene3D" id="3.30.1330.60">
    <property type="entry name" value="OmpA-like domain"/>
    <property type="match status" value="1"/>
</dbReference>
<protein>
    <submittedName>
        <fullName evidence="5">Putative lipoprotein YiaD</fullName>
    </submittedName>
</protein>
<feature type="chain" id="PRO_5021806739" evidence="3">
    <location>
        <begin position="22"/>
        <end position="218"/>
    </location>
</feature>
<evidence type="ECO:0000313" key="6">
    <source>
        <dbReference type="Proteomes" id="UP000316921"/>
    </source>
</evidence>
<dbReference type="PANTHER" id="PTHR30329:SF21">
    <property type="entry name" value="LIPOPROTEIN YIAD-RELATED"/>
    <property type="match status" value="1"/>
</dbReference>
<name>A0A518BP77_9BACT</name>
<keyword evidence="2" id="KW-0175">Coiled coil</keyword>
<feature type="domain" description="OmpA-like" evidence="4">
    <location>
        <begin position="94"/>
        <end position="217"/>
    </location>
</feature>
<proteinExistence type="predicted"/>
<keyword evidence="1" id="KW-0472">Membrane</keyword>
<keyword evidence="3" id="KW-0732">Signal</keyword>
<dbReference type="PROSITE" id="PS51123">
    <property type="entry name" value="OMPA_2"/>
    <property type="match status" value="1"/>
</dbReference>
<dbReference type="InterPro" id="IPR036737">
    <property type="entry name" value="OmpA-like_sf"/>
</dbReference>
<dbReference type="PANTHER" id="PTHR30329">
    <property type="entry name" value="STATOR ELEMENT OF FLAGELLAR MOTOR COMPLEX"/>
    <property type="match status" value="1"/>
</dbReference>
<evidence type="ECO:0000256" key="3">
    <source>
        <dbReference type="SAM" id="SignalP"/>
    </source>
</evidence>
<evidence type="ECO:0000256" key="2">
    <source>
        <dbReference type="SAM" id="Coils"/>
    </source>
</evidence>
<dbReference type="CDD" id="cd07185">
    <property type="entry name" value="OmpA_C-like"/>
    <property type="match status" value="1"/>
</dbReference>
<dbReference type="Pfam" id="PF00691">
    <property type="entry name" value="OmpA"/>
    <property type="match status" value="1"/>
</dbReference>
<dbReference type="InterPro" id="IPR006665">
    <property type="entry name" value="OmpA-like"/>
</dbReference>
<keyword evidence="5" id="KW-0449">Lipoprotein</keyword>
<organism evidence="5 6">
    <name type="scientific">Engelhardtia mirabilis</name>
    <dbReference type="NCBI Taxonomy" id="2528011"/>
    <lineage>
        <taxon>Bacteria</taxon>
        <taxon>Pseudomonadati</taxon>
        <taxon>Planctomycetota</taxon>
        <taxon>Planctomycetia</taxon>
        <taxon>Planctomycetia incertae sedis</taxon>
        <taxon>Engelhardtia</taxon>
    </lineage>
</organism>
<evidence type="ECO:0000259" key="4">
    <source>
        <dbReference type="PROSITE" id="PS51123"/>
    </source>
</evidence>
<feature type="signal peptide" evidence="3">
    <location>
        <begin position="1"/>
        <end position="21"/>
    </location>
</feature>
<dbReference type="AlphaFoldDB" id="A0A518BP77"/>
<dbReference type="RefSeq" id="WP_145068092.1">
    <property type="nucleotide sequence ID" value="NZ_CP036287.1"/>
</dbReference>